<accession>A0A542SNY7</accession>
<gene>
    <name evidence="4" type="ORF">FB389_1021</name>
</gene>
<feature type="domain" description="Lsr2 dimerization" evidence="2">
    <location>
        <begin position="1"/>
        <end position="58"/>
    </location>
</feature>
<dbReference type="Gene3D" id="4.10.320.10">
    <property type="entry name" value="E3-binding domain"/>
    <property type="match status" value="1"/>
</dbReference>
<dbReference type="Proteomes" id="UP000316181">
    <property type="component" value="Unassembled WGS sequence"/>
</dbReference>
<dbReference type="GO" id="GO:0003677">
    <property type="term" value="F:DNA binding"/>
    <property type="evidence" value="ECO:0007669"/>
    <property type="project" value="UniProtKB-KW"/>
</dbReference>
<evidence type="ECO:0000313" key="4">
    <source>
        <dbReference type="EMBL" id="TQK76351.1"/>
    </source>
</evidence>
<name>A0A542SNY7_9MICO</name>
<dbReference type="GO" id="GO:0016746">
    <property type="term" value="F:acyltransferase activity"/>
    <property type="evidence" value="ECO:0007669"/>
    <property type="project" value="InterPro"/>
</dbReference>
<comment type="caution">
    <text evidence="4">The sequence shown here is derived from an EMBL/GenBank/DDBJ whole genome shotgun (WGS) entry which is preliminary data.</text>
</comment>
<sequence length="110" mass="12171">MAQRVQVVLEDDIDGGPATGSVSFALDGTAYEIDLNDENAARLRDSIAVWIRHARRVGRVNKGQAVKRAGRVEGRNNTSDMRTWLIDNGYQVSARGRISAEMQQAYLDAH</sequence>
<reference evidence="4 5" key="1">
    <citation type="submission" date="2019-06" db="EMBL/GenBank/DDBJ databases">
        <title>Sequencing the genomes of 1000 actinobacteria strains.</title>
        <authorList>
            <person name="Klenk H.-P."/>
        </authorList>
    </citation>
    <scope>NUCLEOTIDE SEQUENCE [LARGE SCALE GENOMIC DNA]</scope>
    <source>
        <strain evidence="4 5">DSM 10596</strain>
    </source>
</reference>
<dbReference type="RefSeq" id="WP_142111645.1">
    <property type="nucleotide sequence ID" value="NZ_BAAATB010000002.1"/>
</dbReference>
<feature type="domain" description="Lsr2 DNA-binding" evidence="3">
    <location>
        <begin position="74"/>
        <end position="109"/>
    </location>
</feature>
<evidence type="ECO:0000259" key="2">
    <source>
        <dbReference type="Pfam" id="PF11774"/>
    </source>
</evidence>
<dbReference type="Pfam" id="PF23359">
    <property type="entry name" value="Lsr2_DNA-bd"/>
    <property type="match status" value="1"/>
</dbReference>
<dbReference type="EMBL" id="VFNV01000001">
    <property type="protein sequence ID" value="TQK76351.1"/>
    <property type="molecule type" value="Genomic_DNA"/>
</dbReference>
<evidence type="ECO:0000256" key="1">
    <source>
        <dbReference type="ARBA" id="ARBA00023125"/>
    </source>
</evidence>
<dbReference type="Pfam" id="PF11774">
    <property type="entry name" value="Lsr2"/>
    <property type="match status" value="1"/>
</dbReference>
<dbReference type="InterPro" id="IPR042261">
    <property type="entry name" value="Lsr2-like_dimerization"/>
</dbReference>
<dbReference type="InterPro" id="IPR055370">
    <property type="entry name" value="Lsr2_DNA-bd"/>
</dbReference>
<protein>
    <submittedName>
        <fullName evidence="4">Lsr2 protein</fullName>
    </submittedName>
</protein>
<evidence type="ECO:0000259" key="3">
    <source>
        <dbReference type="Pfam" id="PF23359"/>
    </source>
</evidence>
<organism evidence="4 5">
    <name type="scientific">Rarobacter incanus</name>
    <dbReference type="NCBI Taxonomy" id="153494"/>
    <lineage>
        <taxon>Bacteria</taxon>
        <taxon>Bacillati</taxon>
        <taxon>Actinomycetota</taxon>
        <taxon>Actinomycetes</taxon>
        <taxon>Micrococcales</taxon>
        <taxon>Rarobacteraceae</taxon>
        <taxon>Rarobacter</taxon>
    </lineage>
</organism>
<evidence type="ECO:0000313" key="5">
    <source>
        <dbReference type="Proteomes" id="UP000316181"/>
    </source>
</evidence>
<dbReference type="InterPro" id="IPR024412">
    <property type="entry name" value="Lsr2_dim_dom"/>
</dbReference>
<keyword evidence="5" id="KW-1185">Reference proteome</keyword>
<dbReference type="AlphaFoldDB" id="A0A542SNY7"/>
<keyword evidence="1" id="KW-0238">DNA-binding</keyword>
<dbReference type="OrthoDB" id="4113332at2"/>
<dbReference type="Gene3D" id="3.30.60.230">
    <property type="entry name" value="Lsr2, dimerization domain"/>
    <property type="match status" value="1"/>
</dbReference>
<proteinExistence type="predicted"/>
<dbReference type="InterPro" id="IPR036625">
    <property type="entry name" value="E3-bd_dom_sf"/>
</dbReference>